<reference evidence="3" key="1">
    <citation type="submission" date="2023-01" db="EMBL/GenBank/DDBJ databases">
        <title>Key to firefly adult light organ development and bioluminescence: homeobox transcription factors regulate luciferase expression and transportation to peroxisome.</title>
        <authorList>
            <person name="Fu X."/>
        </authorList>
    </citation>
    <scope>NUCLEOTIDE SEQUENCE [LARGE SCALE GENOMIC DNA]</scope>
</reference>
<evidence type="ECO:0000313" key="2">
    <source>
        <dbReference type="EMBL" id="KAK4879845.1"/>
    </source>
</evidence>
<organism evidence="2 3">
    <name type="scientific">Aquatica leii</name>
    <dbReference type="NCBI Taxonomy" id="1421715"/>
    <lineage>
        <taxon>Eukaryota</taxon>
        <taxon>Metazoa</taxon>
        <taxon>Ecdysozoa</taxon>
        <taxon>Arthropoda</taxon>
        <taxon>Hexapoda</taxon>
        <taxon>Insecta</taxon>
        <taxon>Pterygota</taxon>
        <taxon>Neoptera</taxon>
        <taxon>Endopterygota</taxon>
        <taxon>Coleoptera</taxon>
        <taxon>Polyphaga</taxon>
        <taxon>Elateriformia</taxon>
        <taxon>Elateroidea</taxon>
        <taxon>Lampyridae</taxon>
        <taxon>Luciolinae</taxon>
        <taxon>Aquatica</taxon>
    </lineage>
</organism>
<feature type="compositionally biased region" description="Basic and acidic residues" evidence="1">
    <location>
        <begin position="197"/>
        <end position="219"/>
    </location>
</feature>
<gene>
    <name evidence="2" type="ORF">RN001_007991</name>
</gene>
<accession>A0AAN7Q4S2</accession>
<comment type="caution">
    <text evidence="2">The sequence shown here is derived from an EMBL/GenBank/DDBJ whole genome shotgun (WGS) entry which is preliminary data.</text>
</comment>
<keyword evidence="3" id="KW-1185">Reference proteome</keyword>
<evidence type="ECO:0000313" key="3">
    <source>
        <dbReference type="Proteomes" id="UP001353858"/>
    </source>
</evidence>
<dbReference type="EMBL" id="JARPUR010000003">
    <property type="protein sequence ID" value="KAK4879845.1"/>
    <property type="molecule type" value="Genomic_DNA"/>
</dbReference>
<feature type="region of interest" description="Disordered" evidence="1">
    <location>
        <begin position="283"/>
        <end position="311"/>
    </location>
</feature>
<proteinExistence type="predicted"/>
<feature type="compositionally biased region" description="Basic and acidic residues" evidence="1">
    <location>
        <begin position="239"/>
        <end position="248"/>
    </location>
</feature>
<name>A0AAN7Q4S2_9COLE</name>
<dbReference type="AlphaFoldDB" id="A0AAN7Q4S2"/>
<sequence>MASTAIYEDLNDLPLGDKLIKAQEENNKLLQHIEFLKNDIGKLCKELTQMKVRESNLKKNISELFNTAMHELDRKQSMINDLQNRLDGQYFNRGKYYKRNRDEDVNVIPLKKVKTDIGNDSCPRADVNKRVESKVVIPEGSKNSNIIDSDNIKITEQKVPSEGSFDKYSHLSTVSSNDCYSSKRSSKHKIRSASNSPHREIYKKTPSHSSREAVTDKQISRGRLRSHKSRRRSNSNTNRNEEEPSLKDKNHRIRINNYYSNTELKVEVKNNERMINIVNKNQKTSDNGRHAENFTKNKNISKKAVDDSRNNKKISKTSNVKVSKLKDSKTVIKVKRCEKIDEIIQSVNTKGTADRIEIEHNTNLKNAEISNIKTEPILLNTNLKTDAAMKHVNQSSDNETIQLRNDEKHEKINKTDSAVSEALLTAFKSENLHSVKLEVKCSLSDTQNEPLGEDNKSLKVEPSFLYTEPNSNDIVKIEPKEEEILKEDCTLKIYKSTLNIENDSEKNDKVLEVKVFTDSKLNVNLNRRRRCVMKIVN</sequence>
<protein>
    <submittedName>
        <fullName evidence="2">Uncharacterized protein</fullName>
    </submittedName>
</protein>
<feature type="compositionally biased region" description="Basic residues" evidence="1">
    <location>
        <begin position="220"/>
        <end position="233"/>
    </location>
</feature>
<dbReference type="Proteomes" id="UP001353858">
    <property type="component" value="Unassembled WGS sequence"/>
</dbReference>
<feature type="compositionally biased region" description="Basic and acidic residues" evidence="1">
    <location>
        <begin position="286"/>
        <end position="295"/>
    </location>
</feature>
<feature type="region of interest" description="Disordered" evidence="1">
    <location>
        <begin position="160"/>
        <end position="249"/>
    </location>
</feature>
<evidence type="ECO:0000256" key="1">
    <source>
        <dbReference type="SAM" id="MobiDB-lite"/>
    </source>
</evidence>
<feature type="compositionally biased region" description="Polar residues" evidence="1">
    <location>
        <begin position="170"/>
        <end position="180"/>
    </location>
</feature>